<accession>D9WUV8</accession>
<proteinExistence type="predicted"/>
<organism evidence="1 2">
    <name type="scientific">Streptomyces himastatinicus ATCC 53653</name>
    <dbReference type="NCBI Taxonomy" id="457427"/>
    <lineage>
        <taxon>Bacteria</taxon>
        <taxon>Bacillati</taxon>
        <taxon>Actinomycetota</taxon>
        <taxon>Actinomycetes</taxon>
        <taxon>Kitasatosporales</taxon>
        <taxon>Streptomycetaceae</taxon>
        <taxon>Streptomyces</taxon>
        <taxon>Streptomyces violaceusniger group</taxon>
    </lineage>
</organism>
<protein>
    <submittedName>
        <fullName evidence="1">Uncharacterized protein</fullName>
    </submittedName>
</protein>
<dbReference type="AlphaFoldDB" id="D9WUV8"/>
<reference evidence="1 2" key="1">
    <citation type="submission" date="2009-02" db="EMBL/GenBank/DDBJ databases">
        <title>Annotation of Streptomyces hygroscopicus strain ATCC 53653.</title>
        <authorList>
            <consortium name="The Broad Institute Genome Sequencing Platform"/>
            <consortium name="Broad Institute Microbial Sequencing Center"/>
            <person name="Fischbach M."/>
            <person name="Godfrey P."/>
            <person name="Ward D."/>
            <person name="Young S."/>
            <person name="Zeng Q."/>
            <person name="Koehrsen M."/>
            <person name="Alvarado L."/>
            <person name="Berlin A.M."/>
            <person name="Bochicchio J."/>
            <person name="Borenstein D."/>
            <person name="Chapman S.B."/>
            <person name="Chen Z."/>
            <person name="Engels R."/>
            <person name="Freedman E."/>
            <person name="Gellesch M."/>
            <person name="Goldberg J."/>
            <person name="Griggs A."/>
            <person name="Gujja S."/>
            <person name="Heilman E.R."/>
            <person name="Heiman D.I."/>
            <person name="Hepburn T.A."/>
            <person name="Howarth C."/>
            <person name="Jen D."/>
            <person name="Larson L."/>
            <person name="Lewis B."/>
            <person name="Mehta T."/>
            <person name="Park D."/>
            <person name="Pearson M."/>
            <person name="Richards J."/>
            <person name="Roberts A."/>
            <person name="Saif S."/>
            <person name="Shea T.D."/>
            <person name="Shenoy N."/>
            <person name="Sisk P."/>
            <person name="Stolte C."/>
            <person name="Sykes S.N."/>
            <person name="Thomson T."/>
            <person name="Walk T."/>
            <person name="White J."/>
            <person name="Yandava C."/>
            <person name="Straight P."/>
            <person name="Clardy J."/>
            <person name="Hung D."/>
            <person name="Kolter R."/>
            <person name="Mekalanos J."/>
            <person name="Walker S."/>
            <person name="Walsh C.T."/>
            <person name="Wieland-Brown L.C."/>
            <person name="Haas B."/>
            <person name="Nusbaum C."/>
            <person name="Birren B."/>
        </authorList>
    </citation>
    <scope>NUCLEOTIDE SEQUENCE [LARGE SCALE GENOMIC DNA]</scope>
    <source>
        <strain evidence="1 2">ATCC 53653</strain>
    </source>
</reference>
<evidence type="ECO:0000313" key="1">
    <source>
        <dbReference type="EMBL" id="EFL26490.1"/>
    </source>
</evidence>
<keyword evidence="2" id="KW-1185">Reference proteome</keyword>
<dbReference type="HOGENOM" id="CLU_2195460_0_0_11"/>
<dbReference type="STRING" id="457427.SSOG_06204"/>
<name>D9WUV8_9ACTN</name>
<dbReference type="EMBL" id="GG657754">
    <property type="protein sequence ID" value="EFL26490.1"/>
    <property type="molecule type" value="Genomic_DNA"/>
</dbReference>
<evidence type="ECO:0000313" key="2">
    <source>
        <dbReference type="Proteomes" id="UP000003963"/>
    </source>
</evidence>
<dbReference type="OrthoDB" id="4252061at2"/>
<dbReference type="Proteomes" id="UP000003963">
    <property type="component" value="Unassembled WGS sequence"/>
</dbReference>
<sequence length="108" mass="11408">MTAAADLDPVTLSREQLQGWACVLCGAPLTVDRPLDTVTIDHGTTWTTYVVWACAPACGVRPAAPESTPWGRFLDHAVGCLDCRAGQRCPVGNGLHHAVREALTATAP</sequence>
<gene>
    <name evidence="1" type="ORF">SSOG_06204</name>
</gene>
<dbReference type="RefSeq" id="WP_009718290.1">
    <property type="nucleotide sequence ID" value="NZ_GG657754.1"/>
</dbReference>